<feature type="domain" description="HipA-like kinase" evidence="1">
    <location>
        <begin position="53"/>
        <end position="165"/>
    </location>
</feature>
<evidence type="ECO:0000313" key="2">
    <source>
        <dbReference type="EMBL" id="AIG27881.1"/>
    </source>
</evidence>
<dbReference type="eggNOG" id="ENOG503312V">
    <property type="taxonomic scope" value="Bacteria"/>
</dbReference>
<dbReference type="STRING" id="1042163.BRLA_c035690"/>
<gene>
    <name evidence="2" type="ORF">BRLA_c035690</name>
</gene>
<reference evidence="2 3" key="1">
    <citation type="journal article" date="2011" name="J. Bacteriol.">
        <title>Genome sequence of Brevibacillus laterosporus LMG 15441, a pathogen of invertebrates.</title>
        <authorList>
            <person name="Djukic M."/>
            <person name="Poehlein A."/>
            <person name="Thurmer A."/>
            <person name="Daniel R."/>
        </authorList>
    </citation>
    <scope>NUCLEOTIDE SEQUENCE [LARGE SCALE GENOMIC DNA]</scope>
    <source>
        <strain evidence="2 3">LMG 15441</strain>
    </source>
</reference>
<protein>
    <recommendedName>
        <fullName evidence="1">HipA-like kinase domain-containing protein</fullName>
    </recommendedName>
</protein>
<dbReference type="KEGG" id="blr:BRLA_c035690"/>
<dbReference type="Gene3D" id="1.10.1070.20">
    <property type="match status" value="1"/>
</dbReference>
<keyword evidence="3" id="KW-1185">Reference proteome</keyword>
<organism evidence="2 3">
    <name type="scientific">Brevibacillus laterosporus LMG 15441</name>
    <dbReference type="NCBI Taxonomy" id="1042163"/>
    <lineage>
        <taxon>Bacteria</taxon>
        <taxon>Bacillati</taxon>
        <taxon>Bacillota</taxon>
        <taxon>Bacilli</taxon>
        <taxon>Bacillales</taxon>
        <taxon>Paenibacillaceae</taxon>
        <taxon>Brevibacillus</taxon>
    </lineage>
</organism>
<sequence length="258" mass="30788">MRKPGISWVPVQKYNRPLGPVWQVRKGREGNRQIGFFKYMNRSTAKRLGPVLAMELLSYRLARKLGISVAKIEVVTIQGKRGIVSHKKRKGRLYSWEEFYRRKGPRAINELQSPERLIELFVFDIWIVNVDRHNENIIIFPTQKAYDFYAIDHSMSLLGTFTFRKIPWYSKQWEHVALYNHHYLRGLTHYIQEYSQVKPFIQKIQRLSPVLIKQTVRRIPGSLLSLTQKQQAERVLLNRQKNLHYLVERWLLEYKGKI</sequence>
<evidence type="ECO:0000259" key="1">
    <source>
        <dbReference type="Pfam" id="PF20613"/>
    </source>
</evidence>
<accession>A0A075R916</accession>
<proteinExistence type="predicted"/>
<name>A0A075R916_BRELA</name>
<dbReference type="Proteomes" id="UP000005850">
    <property type="component" value="Chromosome"/>
</dbReference>
<dbReference type="Pfam" id="PF20613">
    <property type="entry name" value="HipA_2"/>
    <property type="match status" value="1"/>
</dbReference>
<evidence type="ECO:0000313" key="3">
    <source>
        <dbReference type="Proteomes" id="UP000005850"/>
    </source>
</evidence>
<dbReference type="InterPro" id="IPR046748">
    <property type="entry name" value="HipA_2"/>
</dbReference>
<dbReference type="EMBL" id="CP007806">
    <property type="protein sequence ID" value="AIG27881.1"/>
    <property type="molecule type" value="Genomic_DNA"/>
</dbReference>
<dbReference type="HOGENOM" id="CLU_961969_0_0_9"/>
<dbReference type="AlphaFoldDB" id="A0A075R916"/>
<dbReference type="RefSeq" id="WP_003336601.1">
    <property type="nucleotide sequence ID" value="NZ_CP007806.1"/>
</dbReference>